<organism evidence="1 2">
    <name type="scientific">Mycolicibacterium conceptionense</name>
    <dbReference type="NCBI Taxonomy" id="451644"/>
    <lineage>
        <taxon>Bacteria</taxon>
        <taxon>Bacillati</taxon>
        <taxon>Actinomycetota</taxon>
        <taxon>Actinomycetes</taxon>
        <taxon>Mycobacteriales</taxon>
        <taxon>Mycobacteriaceae</taxon>
        <taxon>Mycolicibacterium</taxon>
    </lineage>
</organism>
<protein>
    <recommendedName>
        <fullName evidence="3">DUF1116 domain-containing protein</fullName>
    </recommendedName>
</protein>
<dbReference type="Gene3D" id="1.10.10.660">
    <property type="entry name" value="conserved protein of unknown function from Enterococcus faecalis V583"/>
    <property type="match status" value="1"/>
</dbReference>
<dbReference type="RefSeq" id="WP_064897078.1">
    <property type="nucleotide sequence ID" value="NZ_JBEUKP010000006.1"/>
</dbReference>
<dbReference type="EMBL" id="LZHX01000059">
    <property type="protein sequence ID" value="OBF19613.1"/>
    <property type="molecule type" value="Genomic_DNA"/>
</dbReference>
<dbReference type="Gene3D" id="3.90.1700.10">
    <property type="entry name" value="v583 domain like"/>
    <property type="match status" value="1"/>
</dbReference>
<dbReference type="Proteomes" id="UP000093779">
    <property type="component" value="Unassembled WGS sequence"/>
</dbReference>
<sequence length="385" mass="39677">MSAPTLSAADTVAGAAMLATEPHWAGLARAADVTGADRCLWHAGPPFPDWSVVPLPVRNSLALACIYEGWAATLDDAWRLLASGDVEYAPAQDHQLVVPLAGVISPSMALHVIGDPASGRVRYAALNEGMEHCLRLGIADSEIPEFHRWLNGRYAIWLAGRLERPMPLLGLLAESLERGDDGHSRTVAGSRLFADRLLDDGAPADVRQFLTGCGAFALNIWMGAAALILSAAEGVEHSGMVTRAGGNGVDFGVQLAGRPGQWQTVPAVAPVGPVEAAHAGRTAVGAIGDSAVVDVLGLGGQSLRRASTVVAALDGYLPADALDRPQQLLTLALDSAGGIRTGLSAHTVSADGIGPLVLLGMISDTGHGRIGGGVYEPPATVFTSG</sequence>
<evidence type="ECO:0008006" key="3">
    <source>
        <dbReference type="Google" id="ProtNLM"/>
    </source>
</evidence>
<dbReference type="InterPro" id="IPR009499">
    <property type="entry name" value="AllG-like"/>
</dbReference>
<reference evidence="1 2" key="1">
    <citation type="submission" date="2016-06" db="EMBL/GenBank/DDBJ databases">
        <authorList>
            <person name="Kjaerup R.B."/>
            <person name="Dalgaard T.S."/>
            <person name="Juul-Madsen H.R."/>
        </authorList>
    </citation>
    <scope>NUCLEOTIDE SEQUENCE [LARGE SCALE GENOMIC DNA]</scope>
    <source>
        <strain evidence="1 2">ACS1953</strain>
    </source>
</reference>
<dbReference type="Gene3D" id="3.90.1710.10">
    <property type="entry name" value="Enterococcus faecalis V583 domain"/>
    <property type="match status" value="1"/>
</dbReference>
<dbReference type="Pfam" id="PF06545">
    <property type="entry name" value="AllG"/>
    <property type="match status" value="1"/>
</dbReference>
<proteinExistence type="predicted"/>
<evidence type="ECO:0000313" key="1">
    <source>
        <dbReference type="EMBL" id="OBF19613.1"/>
    </source>
</evidence>
<comment type="caution">
    <text evidence="1">The sequence shown here is derived from an EMBL/GenBank/DDBJ whole genome shotgun (WGS) entry which is preliminary data.</text>
</comment>
<dbReference type="AlphaFoldDB" id="A0A1A0P873"/>
<name>A0A1A0P873_9MYCO</name>
<dbReference type="InterPro" id="IPR024033">
    <property type="entry name" value="OXTCase_su_AllG_h-dom"/>
</dbReference>
<accession>A0A1A0P873</accession>
<gene>
    <name evidence="1" type="ORF">A5726_17310</name>
</gene>
<evidence type="ECO:0000313" key="2">
    <source>
        <dbReference type="Proteomes" id="UP000093779"/>
    </source>
</evidence>